<feature type="compositionally biased region" description="Pro residues" evidence="1">
    <location>
        <begin position="111"/>
        <end position="121"/>
    </location>
</feature>
<proteinExistence type="predicted"/>
<protein>
    <submittedName>
        <fullName evidence="3">Uncharacterized protein</fullName>
    </submittedName>
</protein>
<reference evidence="3" key="1">
    <citation type="journal article" date="2020" name="Stud. Mycol.">
        <title>101 Dothideomycetes genomes: a test case for predicting lifestyles and emergence of pathogens.</title>
        <authorList>
            <person name="Haridas S."/>
            <person name="Albert R."/>
            <person name="Binder M."/>
            <person name="Bloem J."/>
            <person name="Labutti K."/>
            <person name="Salamov A."/>
            <person name="Andreopoulos B."/>
            <person name="Baker S."/>
            <person name="Barry K."/>
            <person name="Bills G."/>
            <person name="Bluhm B."/>
            <person name="Cannon C."/>
            <person name="Castanera R."/>
            <person name="Culley D."/>
            <person name="Daum C."/>
            <person name="Ezra D."/>
            <person name="Gonzalez J."/>
            <person name="Henrissat B."/>
            <person name="Kuo A."/>
            <person name="Liang C."/>
            <person name="Lipzen A."/>
            <person name="Lutzoni F."/>
            <person name="Magnuson J."/>
            <person name="Mondo S."/>
            <person name="Nolan M."/>
            <person name="Ohm R."/>
            <person name="Pangilinan J."/>
            <person name="Park H.-J."/>
            <person name="Ramirez L."/>
            <person name="Alfaro M."/>
            <person name="Sun H."/>
            <person name="Tritt A."/>
            <person name="Yoshinaga Y."/>
            <person name="Zwiers L.-H."/>
            <person name="Turgeon B."/>
            <person name="Goodwin S."/>
            <person name="Spatafora J."/>
            <person name="Crous P."/>
            <person name="Grigoriev I."/>
        </authorList>
    </citation>
    <scope>NUCLEOTIDE SEQUENCE</scope>
    <source>
        <strain evidence="3">CBS 115976</strain>
    </source>
</reference>
<evidence type="ECO:0000256" key="1">
    <source>
        <dbReference type="SAM" id="MobiDB-lite"/>
    </source>
</evidence>
<evidence type="ECO:0000313" key="3">
    <source>
        <dbReference type="EMBL" id="KAF2672723.1"/>
    </source>
</evidence>
<sequence length="135" mass="13999">MRALSILAVALAAVTVQCGYRLQCTSDTLTNTCQREGAICSSAGKFDLNTARDGCDYPACKCREVTPPPAYGAHDKDKLIKATQSSNIGAKPSSAQKPTSAPKSSASSKPSPAPKSKPSPSPKSNSKGGRNMVKV</sequence>
<accession>A0A6A6UMP5</accession>
<dbReference type="AlphaFoldDB" id="A0A6A6UMP5"/>
<keyword evidence="4" id="KW-1185">Reference proteome</keyword>
<feature type="region of interest" description="Disordered" evidence="1">
    <location>
        <begin position="67"/>
        <end position="135"/>
    </location>
</feature>
<feature type="compositionally biased region" description="Low complexity" evidence="1">
    <location>
        <begin position="90"/>
        <end position="110"/>
    </location>
</feature>
<keyword evidence="2" id="KW-0732">Signal</keyword>
<dbReference type="EMBL" id="MU004231">
    <property type="protein sequence ID" value="KAF2672723.1"/>
    <property type="molecule type" value="Genomic_DNA"/>
</dbReference>
<feature type="chain" id="PRO_5025686185" evidence="2">
    <location>
        <begin position="19"/>
        <end position="135"/>
    </location>
</feature>
<organism evidence="3 4">
    <name type="scientific">Microthyrium microscopicum</name>
    <dbReference type="NCBI Taxonomy" id="703497"/>
    <lineage>
        <taxon>Eukaryota</taxon>
        <taxon>Fungi</taxon>
        <taxon>Dikarya</taxon>
        <taxon>Ascomycota</taxon>
        <taxon>Pezizomycotina</taxon>
        <taxon>Dothideomycetes</taxon>
        <taxon>Dothideomycetes incertae sedis</taxon>
        <taxon>Microthyriales</taxon>
        <taxon>Microthyriaceae</taxon>
        <taxon>Microthyrium</taxon>
    </lineage>
</organism>
<evidence type="ECO:0000313" key="4">
    <source>
        <dbReference type="Proteomes" id="UP000799302"/>
    </source>
</evidence>
<evidence type="ECO:0000256" key="2">
    <source>
        <dbReference type="SAM" id="SignalP"/>
    </source>
</evidence>
<dbReference type="Proteomes" id="UP000799302">
    <property type="component" value="Unassembled WGS sequence"/>
</dbReference>
<name>A0A6A6UMP5_9PEZI</name>
<feature type="signal peptide" evidence="2">
    <location>
        <begin position="1"/>
        <end position="18"/>
    </location>
</feature>
<gene>
    <name evidence="3" type="ORF">BT63DRAFT_450749</name>
</gene>